<organism evidence="6 7">
    <name type="scientific">Pontiella sulfatireligans</name>
    <dbReference type="NCBI Taxonomy" id="2750658"/>
    <lineage>
        <taxon>Bacteria</taxon>
        <taxon>Pseudomonadati</taxon>
        <taxon>Kiritimatiellota</taxon>
        <taxon>Kiritimatiellia</taxon>
        <taxon>Kiritimatiellales</taxon>
        <taxon>Pontiellaceae</taxon>
        <taxon>Pontiella</taxon>
    </lineage>
</organism>
<dbReference type="GO" id="GO:0016020">
    <property type="term" value="C:membrane"/>
    <property type="evidence" value="ECO:0007669"/>
    <property type="project" value="UniProtKB-SubCell"/>
</dbReference>
<evidence type="ECO:0000313" key="7">
    <source>
        <dbReference type="Proteomes" id="UP000346198"/>
    </source>
</evidence>
<proteinExistence type="predicted"/>
<evidence type="ECO:0000256" key="3">
    <source>
        <dbReference type="ARBA" id="ARBA00022989"/>
    </source>
</evidence>
<comment type="subcellular location">
    <subcellularLocation>
        <location evidence="1">Membrane</location>
        <topology evidence="1">Multi-pass membrane protein</topology>
    </subcellularLocation>
</comment>
<evidence type="ECO:0008006" key="8">
    <source>
        <dbReference type="Google" id="ProtNLM"/>
    </source>
</evidence>
<reference evidence="6 7" key="1">
    <citation type="submission" date="2019-04" db="EMBL/GenBank/DDBJ databases">
        <authorList>
            <person name="Van Vliet M D."/>
        </authorList>
    </citation>
    <scope>NUCLEOTIDE SEQUENCE [LARGE SCALE GENOMIC DNA]</scope>
    <source>
        <strain evidence="6 7">F21</strain>
    </source>
</reference>
<gene>
    <name evidence="6" type="ORF">SCARR_04719</name>
</gene>
<feature type="transmembrane region" description="Helical" evidence="5">
    <location>
        <begin position="90"/>
        <end position="113"/>
    </location>
</feature>
<evidence type="ECO:0000256" key="2">
    <source>
        <dbReference type="ARBA" id="ARBA00022692"/>
    </source>
</evidence>
<protein>
    <recommendedName>
        <fullName evidence="8">DoxX family protein</fullName>
    </recommendedName>
</protein>
<keyword evidence="3 5" id="KW-1133">Transmembrane helix</keyword>
<evidence type="ECO:0000256" key="4">
    <source>
        <dbReference type="ARBA" id="ARBA00023136"/>
    </source>
</evidence>
<sequence length="114" mass="12647">MNMLILTIVKVVACLAFIADGGAKLMKSKPLVEQFHDFRLPLEIMYFIGIIEILGGIALWMEILDVWAFSGLACLMLGAMKSHIVAKHRFFHLLPAAVLFCLCVSGALLANWLK</sequence>
<dbReference type="AlphaFoldDB" id="A0A6C2UTS4"/>
<dbReference type="RefSeq" id="WP_136064133.1">
    <property type="nucleotide sequence ID" value="NZ_CAAHFH010000002.1"/>
</dbReference>
<dbReference type="InterPro" id="IPR032808">
    <property type="entry name" value="DoxX"/>
</dbReference>
<keyword evidence="7" id="KW-1185">Reference proteome</keyword>
<accession>A0A6C2UTS4</accession>
<evidence type="ECO:0000256" key="1">
    <source>
        <dbReference type="ARBA" id="ARBA00004141"/>
    </source>
</evidence>
<evidence type="ECO:0000256" key="5">
    <source>
        <dbReference type="SAM" id="Phobius"/>
    </source>
</evidence>
<evidence type="ECO:0000313" key="6">
    <source>
        <dbReference type="EMBL" id="VGO22634.1"/>
    </source>
</evidence>
<keyword evidence="2 5" id="KW-0812">Transmembrane</keyword>
<dbReference type="EMBL" id="CAAHFH010000002">
    <property type="protein sequence ID" value="VGO22634.1"/>
    <property type="molecule type" value="Genomic_DNA"/>
</dbReference>
<dbReference type="Proteomes" id="UP000346198">
    <property type="component" value="Unassembled WGS sequence"/>
</dbReference>
<keyword evidence="4 5" id="KW-0472">Membrane</keyword>
<feature type="transmembrane region" description="Helical" evidence="5">
    <location>
        <begin position="45"/>
        <end position="78"/>
    </location>
</feature>
<dbReference type="Pfam" id="PF13564">
    <property type="entry name" value="DoxX_2"/>
    <property type="match status" value="1"/>
</dbReference>
<name>A0A6C2UTS4_9BACT</name>